<sequence length="83" mass="9652">MVIFMKAYKKLTKALVYFHGDYFVPVRFSYDGIKIIVNSVTSFWVEAVGTQKIYHFSVMTTLGAYNLEFDEDAKKWYSYLLGG</sequence>
<dbReference type="AlphaFoldDB" id="A0A7C1CVE7"/>
<accession>A0A7C1CVE7</accession>
<comment type="caution">
    <text evidence="1">The sequence shown here is derived from an EMBL/GenBank/DDBJ whole genome shotgun (WGS) entry which is preliminary data.</text>
</comment>
<organism evidence="1">
    <name type="scientific">Mesotoga infera</name>
    <dbReference type="NCBI Taxonomy" id="1236046"/>
    <lineage>
        <taxon>Bacteria</taxon>
        <taxon>Thermotogati</taxon>
        <taxon>Thermotogota</taxon>
        <taxon>Thermotogae</taxon>
        <taxon>Kosmotogales</taxon>
        <taxon>Kosmotogaceae</taxon>
        <taxon>Mesotoga</taxon>
    </lineage>
</organism>
<protein>
    <submittedName>
        <fullName evidence="1">Uncharacterized protein</fullName>
    </submittedName>
</protein>
<gene>
    <name evidence="1" type="ORF">ENN47_02055</name>
</gene>
<reference evidence="1" key="1">
    <citation type="journal article" date="2020" name="mSystems">
        <title>Genome- and Community-Level Interaction Insights into Carbon Utilization and Element Cycling Functions of Hydrothermarchaeota in Hydrothermal Sediment.</title>
        <authorList>
            <person name="Zhou Z."/>
            <person name="Liu Y."/>
            <person name="Xu W."/>
            <person name="Pan J."/>
            <person name="Luo Z.H."/>
            <person name="Li M."/>
        </authorList>
    </citation>
    <scope>NUCLEOTIDE SEQUENCE [LARGE SCALE GENOMIC DNA]</scope>
    <source>
        <strain evidence="1">SpSt-1179</strain>
    </source>
</reference>
<evidence type="ECO:0000313" key="1">
    <source>
        <dbReference type="EMBL" id="HDP76971.1"/>
    </source>
</evidence>
<dbReference type="Proteomes" id="UP000886198">
    <property type="component" value="Unassembled WGS sequence"/>
</dbReference>
<name>A0A7C1CVE7_9BACT</name>
<dbReference type="EMBL" id="DSBT01000061">
    <property type="protein sequence ID" value="HDP76971.1"/>
    <property type="molecule type" value="Genomic_DNA"/>
</dbReference>
<proteinExistence type="predicted"/>